<reference evidence="4" key="1">
    <citation type="journal article" date="2019" name="Int. J. Syst. Evol. Microbiol.">
        <title>The Global Catalogue of Microorganisms (GCM) 10K type strain sequencing project: providing services to taxonomists for standard genome sequencing and annotation.</title>
        <authorList>
            <consortium name="The Broad Institute Genomics Platform"/>
            <consortium name="The Broad Institute Genome Sequencing Center for Infectious Disease"/>
            <person name="Wu L."/>
            <person name="Ma J."/>
        </authorList>
    </citation>
    <scope>NUCLEOTIDE SEQUENCE [LARGE SCALE GENOMIC DNA]</scope>
    <source>
        <strain evidence="4">JCM 17810</strain>
    </source>
</reference>
<dbReference type="SMART" id="SM00044">
    <property type="entry name" value="CYCc"/>
    <property type="match status" value="1"/>
</dbReference>
<dbReference type="Pfam" id="PF00211">
    <property type="entry name" value="Guanylate_cyc"/>
    <property type="match status" value="1"/>
</dbReference>
<dbReference type="InterPro" id="IPR029787">
    <property type="entry name" value="Nucleotide_cyclase"/>
</dbReference>
<dbReference type="InterPro" id="IPR019734">
    <property type="entry name" value="TPR_rpt"/>
</dbReference>
<dbReference type="InterPro" id="IPR001054">
    <property type="entry name" value="A/G_cyclase"/>
</dbReference>
<dbReference type="Pfam" id="PF13191">
    <property type="entry name" value="AAA_16"/>
    <property type="match status" value="1"/>
</dbReference>
<dbReference type="Proteomes" id="UP001500622">
    <property type="component" value="Unassembled WGS sequence"/>
</dbReference>
<dbReference type="InterPro" id="IPR058852">
    <property type="entry name" value="HTH_77"/>
</dbReference>
<gene>
    <name evidence="3" type="ORF">GCM10023169_38010</name>
</gene>
<evidence type="ECO:0000313" key="3">
    <source>
        <dbReference type="EMBL" id="GAA4432347.1"/>
    </source>
</evidence>
<feature type="repeat" description="TPR" evidence="1">
    <location>
        <begin position="716"/>
        <end position="749"/>
    </location>
</feature>
<feature type="domain" description="Guanylate cyclase" evidence="2">
    <location>
        <begin position="21"/>
        <end position="133"/>
    </location>
</feature>
<accession>A0ABP8LPL6</accession>
<dbReference type="PANTHER" id="PTHR47691:SF3">
    <property type="entry name" value="HTH-TYPE TRANSCRIPTIONAL REGULATOR RV0890C-RELATED"/>
    <property type="match status" value="1"/>
</dbReference>
<sequence length="895" mass="96098">MTEPRAGPSHDYRALPDGTVTMLFSDMEGSTALLRRLGDRYAEVVTLQRRIQRDAFVRHGGHELGTEGDSFFVAFSRAQEAVAAALTAQRAIAEVSWPGDAAVRIRTGLHTGEPRRHEDGYVGLDVHRAARVAAAAHGGQILLTEATRRLAGDVPGTGAKDLGEHRLRDLPGTTRLYQLLADGLDADFPPPRTLGRGSSVPQFSTTLVGRDVERRALEGFLTEQGCRLVSVTGPGGVGKTRLAAAVATDLDGAFRDGVHFVPLAPIRSPDVMWSTLAETLGMAEQLDDPAQLLEDLATRDLLLLLDNLEHLHGAADVVDQLVRAGPSVRVLTTSRRPLHITGEQEFPLSPLEVPEGASLPDVSLAPAVDLFVQRARLVRPTFVLDDHNVADVVAVCRQLDGVPLAIELVAAAAKMFGPRAMRARVGRCLEMVTSAVGVPDRQRTLRAAIAWSYDLLPPPVRRAFRQLGVFDGEFDLEAAAAVLDDDAEPLDLIAELIDASLVMVREAPDGEPRLRVLRTVAAFGRERLAEEGEEHDTRRRHAGHYLDLAESAGPQLRSSAHLLGRDRLVAAGPNLRGALTWCFGTDGLDRPADIRTGLRLCQQLAWFWYGCGHRTEGRRWLSVAAAAAEGDTDEHMDVLHGLAVLTLQTGDADRSRELLTRTLAHHRRRGDARGVARSLNALGGAHRALGDPEGARALWTEAADTARATGMTRPLATAVSNLAALELDAGNHDAALPLFRESLELDRGLGDAWGITAGHINIATTYLRAGHLDASEQCLVEQGSVVLGLGDDELVVDVLEIACAIAARRGQARRAARLLGAARALRRRAELAITEPDRVYLEAQIAPVRAASDPLRWAADEADGALLDADAALGEATERAPTGIDTVASSNPCPS</sequence>
<dbReference type="RefSeq" id="WP_345218475.1">
    <property type="nucleotide sequence ID" value="NZ_BAABGN010000013.1"/>
</dbReference>
<dbReference type="SUPFAM" id="SSF48452">
    <property type="entry name" value="TPR-like"/>
    <property type="match status" value="1"/>
</dbReference>
<dbReference type="CDD" id="cd07302">
    <property type="entry name" value="CHD"/>
    <property type="match status" value="1"/>
</dbReference>
<keyword evidence="1" id="KW-0802">TPR repeat</keyword>
<dbReference type="EMBL" id="BAABGN010000013">
    <property type="protein sequence ID" value="GAA4432347.1"/>
    <property type="molecule type" value="Genomic_DNA"/>
</dbReference>
<dbReference type="Pfam" id="PF13424">
    <property type="entry name" value="TPR_12"/>
    <property type="match status" value="1"/>
</dbReference>
<dbReference type="PRINTS" id="PR00364">
    <property type="entry name" value="DISEASERSIST"/>
</dbReference>
<dbReference type="SMART" id="SM00028">
    <property type="entry name" value="TPR"/>
    <property type="match status" value="2"/>
</dbReference>
<organism evidence="3 4">
    <name type="scientific">Georgenia halophila</name>
    <dbReference type="NCBI Taxonomy" id="620889"/>
    <lineage>
        <taxon>Bacteria</taxon>
        <taxon>Bacillati</taxon>
        <taxon>Actinomycetota</taxon>
        <taxon>Actinomycetes</taxon>
        <taxon>Micrococcales</taxon>
        <taxon>Bogoriellaceae</taxon>
        <taxon>Georgenia</taxon>
    </lineage>
</organism>
<protein>
    <recommendedName>
        <fullName evidence="2">Guanylate cyclase domain-containing protein</fullName>
    </recommendedName>
</protein>
<dbReference type="PROSITE" id="PS50005">
    <property type="entry name" value="TPR"/>
    <property type="match status" value="1"/>
</dbReference>
<keyword evidence="4" id="KW-1185">Reference proteome</keyword>
<dbReference type="Gene3D" id="3.30.70.1230">
    <property type="entry name" value="Nucleotide cyclase"/>
    <property type="match status" value="1"/>
</dbReference>
<dbReference type="PANTHER" id="PTHR47691">
    <property type="entry name" value="REGULATOR-RELATED"/>
    <property type="match status" value="1"/>
</dbReference>
<evidence type="ECO:0000259" key="2">
    <source>
        <dbReference type="PROSITE" id="PS50125"/>
    </source>
</evidence>
<dbReference type="InterPro" id="IPR011990">
    <property type="entry name" value="TPR-like_helical_dom_sf"/>
</dbReference>
<dbReference type="SUPFAM" id="SSF52540">
    <property type="entry name" value="P-loop containing nucleoside triphosphate hydrolases"/>
    <property type="match status" value="1"/>
</dbReference>
<dbReference type="SUPFAM" id="SSF55073">
    <property type="entry name" value="Nucleotide cyclase"/>
    <property type="match status" value="1"/>
</dbReference>
<evidence type="ECO:0000313" key="4">
    <source>
        <dbReference type="Proteomes" id="UP001500622"/>
    </source>
</evidence>
<comment type="caution">
    <text evidence="3">The sequence shown here is derived from an EMBL/GenBank/DDBJ whole genome shotgun (WGS) entry which is preliminary data.</text>
</comment>
<dbReference type="Pfam" id="PF25872">
    <property type="entry name" value="HTH_77"/>
    <property type="match status" value="1"/>
</dbReference>
<dbReference type="Gene3D" id="1.25.40.10">
    <property type="entry name" value="Tetratricopeptide repeat domain"/>
    <property type="match status" value="1"/>
</dbReference>
<dbReference type="InterPro" id="IPR027417">
    <property type="entry name" value="P-loop_NTPase"/>
</dbReference>
<dbReference type="InterPro" id="IPR041664">
    <property type="entry name" value="AAA_16"/>
</dbReference>
<dbReference type="Gene3D" id="3.40.50.300">
    <property type="entry name" value="P-loop containing nucleotide triphosphate hydrolases"/>
    <property type="match status" value="1"/>
</dbReference>
<dbReference type="PROSITE" id="PS50125">
    <property type="entry name" value="GUANYLATE_CYCLASE_2"/>
    <property type="match status" value="1"/>
</dbReference>
<dbReference type="Pfam" id="PF13374">
    <property type="entry name" value="TPR_10"/>
    <property type="match status" value="1"/>
</dbReference>
<name>A0ABP8LPL6_9MICO</name>
<proteinExistence type="predicted"/>
<evidence type="ECO:0000256" key="1">
    <source>
        <dbReference type="PROSITE-ProRule" id="PRU00339"/>
    </source>
</evidence>